<reference evidence="2" key="1">
    <citation type="submission" date="2020-09" db="EMBL/GenBank/DDBJ databases">
        <title>A novel bacterium of genus Paenibacillus, isolated from South China Sea.</title>
        <authorList>
            <person name="Huang H."/>
            <person name="Mo K."/>
            <person name="Hu Y."/>
        </authorList>
    </citation>
    <scope>NUCLEOTIDE SEQUENCE</scope>
    <source>
        <strain evidence="2">IB182363</strain>
    </source>
</reference>
<evidence type="ECO:0000256" key="1">
    <source>
        <dbReference type="SAM" id="MobiDB-lite"/>
    </source>
</evidence>
<protein>
    <recommendedName>
        <fullName evidence="4">DUF4025 domain-containing protein</fullName>
    </recommendedName>
</protein>
<accession>A0A927C8B7</accession>
<dbReference type="RefSeq" id="WP_190926292.1">
    <property type="nucleotide sequence ID" value="NZ_JACXJA010000007.1"/>
</dbReference>
<proteinExistence type="predicted"/>
<evidence type="ECO:0000313" key="3">
    <source>
        <dbReference type="Proteomes" id="UP000639396"/>
    </source>
</evidence>
<dbReference type="AlphaFoldDB" id="A0A927C8B7"/>
<name>A0A927C8B7_9BACL</name>
<feature type="region of interest" description="Disordered" evidence="1">
    <location>
        <begin position="39"/>
        <end position="58"/>
    </location>
</feature>
<feature type="region of interest" description="Disordered" evidence="1">
    <location>
        <begin position="1"/>
        <end position="32"/>
    </location>
</feature>
<feature type="compositionally biased region" description="Low complexity" evidence="1">
    <location>
        <begin position="14"/>
        <end position="23"/>
    </location>
</feature>
<keyword evidence="3" id="KW-1185">Reference proteome</keyword>
<dbReference type="Proteomes" id="UP000639396">
    <property type="component" value="Unassembled WGS sequence"/>
</dbReference>
<dbReference type="EMBL" id="JACXJA010000007">
    <property type="protein sequence ID" value="MBD2861897.1"/>
    <property type="molecule type" value="Genomic_DNA"/>
</dbReference>
<evidence type="ECO:0008006" key="4">
    <source>
        <dbReference type="Google" id="ProtNLM"/>
    </source>
</evidence>
<evidence type="ECO:0000313" key="2">
    <source>
        <dbReference type="EMBL" id="MBD2861897.1"/>
    </source>
</evidence>
<organism evidence="2 3">
    <name type="scientific">Paenibacillus oceani</name>
    <dbReference type="NCBI Taxonomy" id="2772510"/>
    <lineage>
        <taxon>Bacteria</taxon>
        <taxon>Bacillati</taxon>
        <taxon>Bacillota</taxon>
        <taxon>Bacilli</taxon>
        <taxon>Bacillales</taxon>
        <taxon>Paenibacillaceae</taxon>
        <taxon>Paenibacillus</taxon>
    </lineage>
</organism>
<gene>
    <name evidence="2" type="ORF">IDH45_07885</name>
</gene>
<comment type="caution">
    <text evidence="2">The sequence shown here is derived from an EMBL/GenBank/DDBJ whole genome shotgun (WGS) entry which is preliminary data.</text>
</comment>
<sequence>MYNEEQAADHREAAASLSSASGSDQPGIDYSVDFIYGSDQSQYVEQQHADEDGPTVSD</sequence>